<accession>A0A8J5XWL2</accession>
<dbReference type="EMBL" id="JAGTXO010000005">
    <property type="protein sequence ID" value="KAG8467809.1"/>
    <property type="molecule type" value="Genomic_DNA"/>
</dbReference>
<feature type="compositionally biased region" description="Low complexity" evidence="2">
    <location>
        <begin position="1065"/>
        <end position="1090"/>
    </location>
</feature>
<dbReference type="InterPro" id="IPR000436">
    <property type="entry name" value="Sushi_SCR_CCP_dom"/>
</dbReference>
<organism evidence="5 6">
    <name type="scientific">Diacronema lutheri</name>
    <name type="common">Unicellular marine alga</name>
    <name type="synonym">Monochrysis lutheri</name>
    <dbReference type="NCBI Taxonomy" id="2081491"/>
    <lineage>
        <taxon>Eukaryota</taxon>
        <taxon>Haptista</taxon>
        <taxon>Haptophyta</taxon>
        <taxon>Pavlovophyceae</taxon>
        <taxon>Pavlovales</taxon>
        <taxon>Pavlovaceae</taxon>
        <taxon>Diacronema</taxon>
    </lineage>
</organism>
<feature type="region of interest" description="Disordered" evidence="2">
    <location>
        <begin position="1374"/>
        <end position="1401"/>
    </location>
</feature>
<keyword evidence="1" id="KW-1015">Disulfide bond</keyword>
<feature type="region of interest" description="Disordered" evidence="2">
    <location>
        <begin position="1472"/>
        <end position="1491"/>
    </location>
</feature>
<feature type="compositionally biased region" description="Low complexity" evidence="2">
    <location>
        <begin position="1006"/>
        <end position="1031"/>
    </location>
</feature>
<reference evidence="5" key="1">
    <citation type="submission" date="2021-05" db="EMBL/GenBank/DDBJ databases">
        <title>The genome of the haptophyte Pavlova lutheri (Diacronema luteri, Pavlovales) - a model for lipid biosynthesis in eukaryotic algae.</title>
        <authorList>
            <person name="Hulatt C.J."/>
            <person name="Posewitz M.C."/>
        </authorList>
    </citation>
    <scope>NUCLEOTIDE SEQUENCE</scope>
    <source>
        <strain evidence="5">NIVA-4/92</strain>
    </source>
</reference>
<feature type="domain" description="Sushi" evidence="4">
    <location>
        <begin position="346"/>
        <end position="416"/>
    </location>
</feature>
<evidence type="ECO:0000313" key="5">
    <source>
        <dbReference type="EMBL" id="KAG8467809.1"/>
    </source>
</evidence>
<feature type="region of interest" description="Disordered" evidence="2">
    <location>
        <begin position="1065"/>
        <end position="1098"/>
    </location>
</feature>
<evidence type="ECO:0000259" key="4">
    <source>
        <dbReference type="PROSITE" id="PS50923"/>
    </source>
</evidence>
<gene>
    <name evidence="5" type="ORF">KFE25_006861</name>
</gene>
<comment type="caution">
    <text evidence="5">The sequence shown here is derived from an EMBL/GenBank/DDBJ whole genome shotgun (WGS) entry which is preliminary data.</text>
</comment>
<feature type="compositionally biased region" description="Acidic residues" evidence="2">
    <location>
        <begin position="691"/>
        <end position="704"/>
    </location>
</feature>
<feature type="region of interest" description="Disordered" evidence="2">
    <location>
        <begin position="684"/>
        <end position="724"/>
    </location>
</feature>
<keyword evidence="6" id="KW-1185">Reference proteome</keyword>
<evidence type="ECO:0000256" key="1">
    <source>
        <dbReference type="ARBA" id="ARBA00023157"/>
    </source>
</evidence>
<protein>
    <recommendedName>
        <fullName evidence="4">Sushi domain-containing protein</fullName>
    </recommendedName>
</protein>
<feature type="region of interest" description="Disordered" evidence="2">
    <location>
        <begin position="795"/>
        <end position="818"/>
    </location>
</feature>
<feature type="region of interest" description="Disordered" evidence="2">
    <location>
        <begin position="1500"/>
        <end position="1535"/>
    </location>
</feature>
<evidence type="ECO:0000256" key="2">
    <source>
        <dbReference type="SAM" id="MobiDB-lite"/>
    </source>
</evidence>
<keyword evidence="3" id="KW-0732">Signal</keyword>
<feature type="compositionally biased region" description="Low complexity" evidence="2">
    <location>
        <begin position="1472"/>
        <end position="1483"/>
    </location>
</feature>
<feature type="region of interest" description="Disordered" evidence="2">
    <location>
        <begin position="1128"/>
        <end position="1222"/>
    </location>
</feature>
<feature type="region of interest" description="Disordered" evidence="2">
    <location>
        <begin position="1006"/>
        <end position="1039"/>
    </location>
</feature>
<evidence type="ECO:0000313" key="6">
    <source>
        <dbReference type="Proteomes" id="UP000751190"/>
    </source>
</evidence>
<feature type="region of interest" description="Disordered" evidence="2">
    <location>
        <begin position="881"/>
        <end position="924"/>
    </location>
</feature>
<dbReference type="Proteomes" id="UP000751190">
    <property type="component" value="Unassembled WGS sequence"/>
</dbReference>
<feature type="compositionally biased region" description="Low complexity" evidence="2">
    <location>
        <begin position="1142"/>
        <end position="1181"/>
    </location>
</feature>
<proteinExistence type="predicted"/>
<feature type="chain" id="PRO_5035296263" description="Sushi domain-containing protein" evidence="3">
    <location>
        <begin position="23"/>
        <end position="1535"/>
    </location>
</feature>
<evidence type="ECO:0000256" key="3">
    <source>
        <dbReference type="SAM" id="SignalP"/>
    </source>
</evidence>
<feature type="compositionally biased region" description="Low complexity" evidence="2">
    <location>
        <begin position="801"/>
        <end position="812"/>
    </location>
</feature>
<dbReference type="PROSITE" id="PS50923">
    <property type="entry name" value="SUSHI"/>
    <property type="match status" value="1"/>
</dbReference>
<feature type="signal peptide" evidence="3">
    <location>
        <begin position="1"/>
        <end position="22"/>
    </location>
</feature>
<feature type="compositionally biased region" description="Low complexity" evidence="2">
    <location>
        <begin position="1385"/>
        <end position="1399"/>
    </location>
</feature>
<name>A0A8J5XWL2_DIALT</name>
<feature type="compositionally biased region" description="Low complexity" evidence="2">
    <location>
        <begin position="1518"/>
        <end position="1535"/>
    </location>
</feature>
<sequence length="1535" mass="157674">MERRLWAIAVAIGALLAPCARAHLSVVCAATSPDVPGVLTWFLGSYHAEPNAENTPGFMKAVGPDGDEITFNFQQYCDGGSMQTASNLTEYKRSLLEAHPRPRSLGNNQFAPVCGQRDLPFENGKSLGKIVTARHYVECFDEYGASQLAFAPEPSDLGVWVRLKDDGESQACSFETYCNEGAYPNRWRWVWQWRVNEPVLLGTWYFNSFIGFKSGTFQMWTGGYDDRLRSAEEYRRCSDQAAGYPMVSTRRYPCAMGTDPSTGLKKPILVRASVADGKRECTQKPTGAGILASSLDKCQNVFSGWMCPFLCEAGREQAGDMICQDGGWVGNFRCLLPDSDDDADSVTCRRPGPLEGQGLGVPGLIGITGEFCSMISPIGTICRVRCAPGQGVGYGEIVCTKGGTWAAGRNTPICLTEPDSVWPPPVITLMEDNTAQNRGARIEWRDAADDGVLRSAIVRYDFNVLPQGGLVCPTYHGNAPPRSGIICSGADSEVQYTMRVRWRLGMDEADWGESAIANITAGHYTLLGVQAHNIISLVLADDVPDARLRRQHRMLAESSVVTAKLFVPTADLSAMCAAFESLTTEQASAALRLPVNGWSIIGGKCADDQPVAASGGGSGSDDGTVATLGAGDTAPGDLAANALAAGAGVDPAYLGLLAIPGLLAAAAATRLYRKNYKMKMASVASKRGTDGDADADDDDDEESDAGSFHARNSRADRARTLPSAPGTTLATEFVKRYGLTSQTDSAADLLAARPGRTPPPPPPPPPVVPDAARPLAVAQTLAASAAVAHVGTAVERDMARPPSQAASASSVPSEKRQMWDKQYKLPLGRAPPYHPPADDAPAAGFADAGVAAGARLPFGQTPAPPRSAFSAQRVPDTEFTRRVAQPPAIVSHPRSSAIDRARKASRSMSPQPGARGGAQTAHATSETVGVTLTTAAGGPACASASAHAAMASEARSANPAVAAEGRAASSPSTPLPSAALASSQTAGVTLKAAAGVPACAGAAARSLSPSEARPGSAPAPPARTAASMSPSTPLPSATLASSQTAGVTLKAAAGVPACAGAAARSLSPSEARPGSAPAPPARTAASMSPSTPLPSATLASSQTAGVTLMAAAGVPACAGAATRVASASEARTADPPAPPARALPLAQAPPSAAPAAPQRHTAPAVRAPEPPVSSSEPFSAAKDAQRTTPAVVASWQEQPRDAPGSERAQNAKGAPAPSSVRLPADAPVARAGLAANASSAHKEAGAGTSAAWRALGTPGSHESASAAGESVVGAEVEHRLAGEAEASRMGAVAAPSSTLMVDAHGQASTGIVRSAPGGDSAAPSVLVQRTDGIEESGTAESGWGTQVVSLTAAIGRRLPVFKVSDSATSAADQGEHAVACSSDRPPAAAASGKAPAASADVGSGWNVSGRFNWNDASLFQSIMPQSKPPPPKAANAASERPFVRPDYPWKGFKAFNPAESSRGGIFLEPTASAAAKSPTSSSKHVAAPTGGGRVMMLFQDERQKLSQPGGRIFDNDARPPASAASGKPGPSRIFD</sequence>